<gene>
    <name evidence="7" type="ORF">HU200_047270</name>
</gene>
<dbReference type="InterPro" id="IPR043216">
    <property type="entry name" value="PAP-like"/>
</dbReference>
<evidence type="ECO:0000256" key="1">
    <source>
        <dbReference type="ARBA" id="ARBA00004141"/>
    </source>
</evidence>
<comment type="similarity">
    <text evidence="2">Belongs to the PA-phosphatase related phosphoesterase family.</text>
</comment>
<dbReference type="GO" id="GO:0016020">
    <property type="term" value="C:membrane"/>
    <property type="evidence" value="ECO:0007669"/>
    <property type="project" value="UniProtKB-SubCell"/>
</dbReference>
<dbReference type="Pfam" id="PF01569">
    <property type="entry name" value="PAP2"/>
    <property type="match status" value="1"/>
</dbReference>
<dbReference type="GO" id="GO:0046839">
    <property type="term" value="P:phospholipid dephosphorylation"/>
    <property type="evidence" value="ECO:0007669"/>
    <property type="project" value="TreeGrafter"/>
</dbReference>
<dbReference type="PANTHER" id="PTHR10165">
    <property type="entry name" value="LIPID PHOSPHATE PHOSPHATASE"/>
    <property type="match status" value="1"/>
</dbReference>
<keyword evidence="5" id="KW-0472">Membrane</keyword>
<dbReference type="AlphaFoldDB" id="A0A835AWV8"/>
<comment type="subcellular location">
    <subcellularLocation>
        <location evidence="1">Membrane</location>
        <topology evidence="1">Multi-pass membrane protein</topology>
    </subcellularLocation>
</comment>
<evidence type="ECO:0000259" key="6">
    <source>
        <dbReference type="Pfam" id="PF01569"/>
    </source>
</evidence>
<dbReference type="GO" id="GO:0006644">
    <property type="term" value="P:phospholipid metabolic process"/>
    <property type="evidence" value="ECO:0007669"/>
    <property type="project" value="InterPro"/>
</dbReference>
<accession>A0A835AWV8</accession>
<proteinExistence type="inferred from homology"/>
<reference evidence="7" key="1">
    <citation type="submission" date="2020-07" db="EMBL/GenBank/DDBJ databases">
        <title>Genome sequence and genetic diversity analysis of an under-domesticated orphan crop, white fonio (Digitaria exilis).</title>
        <authorList>
            <person name="Bennetzen J.L."/>
            <person name="Chen S."/>
            <person name="Ma X."/>
            <person name="Wang X."/>
            <person name="Yssel A.E.J."/>
            <person name="Chaluvadi S.R."/>
            <person name="Johnson M."/>
            <person name="Gangashetty P."/>
            <person name="Hamidou F."/>
            <person name="Sanogo M.D."/>
            <person name="Zwaenepoel A."/>
            <person name="Wallace J."/>
            <person name="Van De Peer Y."/>
            <person name="Van Deynze A."/>
        </authorList>
    </citation>
    <scope>NUCLEOTIDE SEQUENCE</scope>
    <source>
        <tissue evidence="7">Leaves</tissue>
    </source>
</reference>
<feature type="domain" description="Phosphatidic acid phosphatase type 2/haloperoxidase" evidence="6">
    <location>
        <begin position="135"/>
        <end position="209"/>
    </location>
</feature>
<keyword evidence="4" id="KW-1133">Transmembrane helix</keyword>
<dbReference type="SUPFAM" id="SSF48317">
    <property type="entry name" value="Acid phosphatase/Vanadium-dependent haloperoxidase"/>
    <property type="match status" value="1"/>
</dbReference>
<dbReference type="Proteomes" id="UP000636709">
    <property type="component" value="Unassembled WGS sequence"/>
</dbReference>
<keyword evidence="8" id="KW-1185">Reference proteome</keyword>
<dbReference type="Gene3D" id="1.20.144.10">
    <property type="entry name" value="Phosphatidic acid phosphatase type 2/haloperoxidase"/>
    <property type="match status" value="1"/>
</dbReference>
<sequence>MPISPTIIRSAACKTKKKSPPARTETASLDRVRYCQVGHPSTSMASDVAIWGSSTSSGGAPACAFPTVVRSHTCDWFALVLLVAADVLLNAVEPFHRFVGAGMMEDLRYPLKSNTVPIWAVPVYGAAANKPLISLSFAGLGFLSWYLAGKITVFDRRGHVAKLCVVLVPLLAAAMIAISRVDDYWHHWQDVCAGGVLGWRFSNLTQTIALTRRFGHCSETLIPLDRCSLVLMGLSCSCRIGGCFSLLPPVLPSSVRRERVLAARALQVHQRAGAEPNAATYRIGCAHHEPRTGRVGSRSGKISRSMIEQVLRASSRINGVQKSP</sequence>
<protein>
    <recommendedName>
        <fullName evidence="6">Phosphatidic acid phosphatase type 2/haloperoxidase domain-containing protein</fullName>
    </recommendedName>
</protein>
<dbReference type="GO" id="GO:0008195">
    <property type="term" value="F:phosphatidate phosphatase activity"/>
    <property type="evidence" value="ECO:0007669"/>
    <property type="project" value="TreeGrafter"/>
</dbReference>
<dbReference type="InterPro" id="IPR000326">
    <property type="entry name" value="PAP2/HPO"/>
</dbReference>
<evidence type="ECO:0000256" key="2">
    <source>
        <dbReference type="ARBA" id="ARBA00008816"/>
    </source>
</evidence>
<dbReference type="InterPro" id="IPR036938">
    <property type="entry name" value="PAP2/HPO_sf"/>
</dbReference>
<name>A0A835AWV8_9POAL</name>
<keyword evidence="3" id="KW-0812">Transmembrane</keyword>
<dbReference type="PANTHER" id="PTHR10165:SF149">
    <property type="entry name" value="OS01G0666000 PROTEIN"/>
    <property type="match status" value="1"/>
</dbReference>
<evidence type="ECO:0000256" key="4">
    <source>
        <dbReference type="ARBA" id="ARBA00022989"/>
    </source>
</evidence>
<dbReference type="EMBL" id="JACEFO010002177">
    <property type="protein sequence ID" value="KAF8675782.1"/>
    <property type="molecule type" value="Genomic_DNA"/>
</dbReference>
<evidence type="ECO:0000313" key="7">
    <source>
        <dbReference type="EMBL" id="KAF8675782.1"/>
    </source>
</evidence>
<evidence type="ECO:0000256" key="5">
    <source>
        <dbReference type="ARBA" id="ARBA00023136"/>
    </source>
</evidence>
<comment type="caution">
    <text evidence="7">The sequence shown here is derived from an EMBL/GenBank/DDBJ whole genome shotgun (WGS) entry which is preliminary data.</text>
</comment>
<evidence type="ECO:0000256" key="3">
    <source>
        <dbReference type="ARBA" id="ARBA00022692"/>
    </source>
</evidence>
<organism evidence="7 8">
    <name type="scientific">Digitaria exilis</name>
    <dbReference type="NCBI Taxonomy" id="1010633"/>
    <lineage>
        <taxon>Eukaryota</taxon>
        <taxon>Viridiplantae</taxon>
        <taxon>Streptophyta</taxon>
        <taxon>Embryophyta</taxon>
        <taxon>Tracheophyta</taxon>
        <taxon>Spermatophyta</taxon>
        <taxon>Magnoliopsida</taxon>
        <taxon>Liliopsida</taxon>
        <taxon>Poales</taxon>
        <taxon>Poaceae</taxon>
        <taxon>PACMAD clade</taxon>
        <taxon>Panicoideae</taxon>
        <taxon>Panicodae</taxon>
        <taxon>Paniceae</taxon>
        <taxon>Anthephorinae</taxon>
        <taxon>Digitaria</taxon>
    </lineage>
</organism>
<evidence type="ECO:0000313" key="8">
    <source>
        <dbReference type="Proteomes" id="UP000636709"/>
    </source>
</evidence>
<dbReference type="OrthoDB" id="10030083at2759"/>